<dbReference type="InterPro" id="IPR007421">
    <property type="entry name" value="Schlafen_AlbA_2_dom"/>
</dbReference>
<dbReference type="Gene3D" id="3.30.950.30">
    <property type="entry name" value="Schlafen, AAA domain"/>
    <property type="match status" value="1"/>
</dbReference>
<evidence type="ECO:0000313" key="3">
    <source>
        <dbReference type="Proteomes" id="UP000008974"/>
    </source>
</evidence>
<feature type="domain" description="Schlafen AlbA-2" evidence="1">
    <location>
        <begin position="20"/>
        <end position="157"/>
    </location>
</feature>
<organism evidence="2 3">
    <name type="scientific">Giardia intestinalis (strain P15)</name>
    <name type="common">Giardia lamblia</name>
    <dbReference type="NCBI Taxonomy" id="658858"/>
    <lineage>
        <taxon>Eukaryota</taxon>
        <taxon>Metamonada</taxon>
        <taxon>Diplomonadida</taxon>
        <taxon>Hexamitidae</taxon>
        <taxon>Giardiinae</taxon>
        <taxon>Giardia</taxon>
    </lineage>
</organism>
<accession>E1EVW8</accession>
<comment type="caution">
    <text evidence="2">The sequence shown here is derived from an EMBL/GenBank/DDBJ whole genome shotgun (WGS) entry which is preliminary data.</text>
</comment>
<dbReference type="OrthoDB" id="10259112at2759"/>
<dbReference type="PANTHER" id="PTHR12155">
    <property type="entry name" value="SCHLAFEN"/>
    <property type="match status" value="1"/>
</dbReference>
<dbReference type="Proteomes" id="UP000008974">
    <property type="component" value="Unassembled WGS sequence"/>
</dbReference>
<dbReference type="InterPro" id="IPR038461">
    <property type="entry name" value="Schlafen_AlbA_2_dom_sf"/>
</dbReference>
<protein>
    <recommendedName>
        <fullName evidence="1">Schlafen AlbA-2 domain-containing protein</fullName>
    </recommendedName>
</protein>
<evidence type="ECO:0000313" key="2">
    <source>
        <dbReference type="EMBL" id="EFO65656.1"/>
    </source>
</evidence>
<sequence>MIHSPLPEFLPYNALLELEEDSRTEFKAIQLTNDLINIVKNYCTKYLNAFINTYGGQLLLGVEDTGHIKGVVLSQQDKDQIHLAIDALINQTVPWVDVHTYSVNFIHVEDKQGCVSSSYNNDRYVIAISVSHGPAPLYFTSFTHKSAYIRRNGSIIKLSADGIVRRFTFGRQTHLVAGDYELLVPDDGQECLPRRFLKYCVIHKSIGFVGRGKILVDAVAFLHNTSQPLCTKVLTFYGQEYVGKTWLVEDLHSIIITDKTLFPALYRTYCMDLGGSGSNHISLKVALVALIHSIDPTIDLGFVYSTYLDCKKSAMFIFSTILSSIHNTSPPLDQQLENVDITEERVTNIAIDWSSYISSPNEPILFEKREPFSSLFSLNPFYAVHSENHPLDVSIVILYNIYITALSKLNNRGEDVILYFRNAWNKSLLAALIPIGIRCFVLATCRTLPTINVYETSAKCKSFYISPLSDVEGGYMAMTFFPRLTAAEAQEFSRLCSGLPRIIKAVCQDALNFSVSPNELLERLRLVTKEDRLKNIAPSLYKILTSLSPELLTILAKLSIFPSAFTEDAALYVIATDDADLHSEKNKYSTLLRKLIINLLLEVNTETSYSCTLESLWKLYAPIREYVHGLLPSSIARGLIDRFLTYICNFYRQLKERLIFQKAKDSGLSIEEYLVQVGRVPKNPSKESTISSKDTPTNTTMRISTSSRKKKLISLQISPRTPKTPILKEISVVPIYQASSQNKEEELSLIYENFYIWQPCLKFALHICYAYSTSGDQDLYDKGTLYGFHLLDYITGFEDKFCKEVSVACKKMTIALRKKRPSGTLEDAFSKIWDCLL</sequence>
<dbReference type="EMBL" id="ACVC01000017">
    <property type="protein sequence ID" value="EFO65656.1"/>
    <property type="molecule type" value="Genomic_DNA"/>
</dbReference>
<dbReference type="InterPro" id="IPR029684">
    <property type="entry name" value="Schlafen"/>
</dbReference>
<dbReference type="AlphaFoldDB" id="E1EVW8"/>
<name>E1EVW8_GIAIA</name>
<evidence type="ECO:0000259" key="1">
    <source>
        <dbReference type="Pfam" id="PF04326"/>
    </source>
</evidence>
<dbReference type="PANTHER" id="PTHR12155:SF41">
    <property type="entry name" value="SCHLAFEN ALBA-2 DOMAIN-CONTAINING PROTEIN"/>
    <property type="match status" value="1"/>
</dbReference>
<reference evidence="2 3" key="1">
    <citation type="journal article" date="2010" name="BMC Genomics">
        <title>Genome analysis and comparative genomics of a Giardia intestinalis assemblage E isolate.</title>
        <authorList>
            <person name="Jerlstrom-Hultqvist J."/>
            <person name="Franzen O."/>
            <person name="Ankarklev J."/>
            <person name="Xu F."/>
            <person name="Nohynkova E."/>
            <person name="Andersson J.O."/>
            <person name="Svard S.G."/>
            <person name="Andersson B."/>
        </authorList>
    </citation>
    <scope>NUCLEOTIDE SEQUENCE [LARGE SCALE GENOMIC DNA]</scope>
    <source>
        <strain evidence="2 3">P15</strain>
    </source>
</reference>
<proteinExistence type="predicted"/>
<dbReference type="Pfam" id="PF04326">
    <property type="entry name" value="SLFN_AlbA_2"/>
    <property type="match status" value="1"/>
</dbReference>
<gene>
    <name evidence="2" type="ORF">GLP15_3371</name>
</gene>
<dbReference type="VEuPathDB" id="GiardiaDB:GLP15_3371"/>